<dbReference type="InterPro" id="IPR057479">
    <property type="entry name" value="PRP28/DDX23-like_helical"/>
</dbReference>
<dbReference type="InterPro" id="IPR027417">
    <property type="entry name" value="P-loop_NTPase"/>
</dbReference>
<evidence type="ECO:0000313" key="5">
    <source>
        <dbReference type="Proteomes" id="UP000663889"/>
    </source>
</evidence>
<evidence type="ECO:0000256" key="1">
    <source>
        <dbReference type="ARBA" id="ARBA00047984"/>
    </source>
</evidence>
<comment type="caution">
    <text evidence="4">The sequence shown here is derived from an EMBL/GenBank/DDBJ whole genome shotgun (WGS) entry which is preliminary data.</text>
</comment>
<feature type="domain" description="PRP28/DDX23-like helical" evidence="3">
    <location>
        <begin position="115"/>
        <end position="198"/>
    </location>
</feature>
<protein>
    <recommendedName>
        <fullName evidence="3">PRP28/DDX23-like helical domain-containing protein</fullName>
    </recommendedName>
</protein>
<sequence>MKNKKEQEATAKPKFLTKQEREATTLQRRQEEVEAVRQHNEEMLKKHDTFSKEAQRTVVKDDQGRDRYRHEKVDHRDRSSSSRADEEREEAAVKERYLGVVKKERKDHRLNDRKFVFDWDENEDTAVDYNPVYKEKHPIQSFGRSRTVDIDTDKQEEEDLVASPLLSYREKDENNRYDERHWSEKNLEEMTERDWRIFKEDYDITTKGGNVPHPIRSWNEAGLQKDILDVIKTCGYKVILIF</sequence>
<evidence type="ECO:0000259" key="3">
    <source>
        <dbReference type="Pfam" id="PF25430"/>
    </source>
</evidence>
<feature type="region of interest" description="Disordered" evidence="2">
    <location>
        <begin position="1"/>
        <end position="92"/>
    </location>
</feature>
<accession>A0A814MEI9</accession>
<evidence type="ECO:0000256" key="2">
    <source>
        <dbReference type="SAM" id="MobiDB-lite"/>
    </source>
</evidence>
<dbReference type="Gene3D" id="3.40.50.300">
    <property type="entry name" value="P-loop containing nucleotide triphosphate hydrolases"/>
    <property type="match status" value="1"/>
</dbReference>
<dbReference type="Pfam" id="PF25430">
    <property type="entry name" value="DDX23"/>
    <property type="match status" value="1"/>
</dbReference>
<name>A0A814MEI9_9BILA</name>
<evidence type="ECO:0000313" key="4">
    <source>
        <dbReference type="EMBL" id="CAF1075456.1"/>
    </source>
</evidence>
<comment type="catalytic activity">
    <reaction evidence="1">
        <text>ATP + H2O = ADP + phosphate + H(+)</text>
        <dbReference type="Rhea" id="RHEA:13065"/>
        <dbReference type="ChEBI" id="CHEBI:15377"/>
        <dbReference type="ChEBI" id="CHEBI:15378"/>
        <dbReference type="ChEBI" id="CHEBI:30616"/>
        <dbReference type="ChEBI" id="CHEBI:43474"/>
        <dbReference type="ChEBI" id="CHEBI:456216"/>
        <dbReference type="EC" id="3.6.4.13"/>
    </reaction>
</comment>
<dbReference type="GO" id="GO:0003724">
    <property type="term" value="F:RNA helicase activity"/>
    <property type="evidence" value="ECO:0007669"/>
    <property type="project" value="UniProtKB-EC"/>
</dbReference>
<reference evidence="4" key="1">
    <citation type="submission" date="2021-02" db="EMBL/GenBank/DDBJ databases">
        <authorList>
            <person name="Nowell W R."/>
        </authorList>
    </citation>
    <scope>NUCLEOTIDE SEQUENCE</scope>
</reference>
<dbReference type="AlphaFoldDB" id="A0A814MEI9"/>
<dbReference type="Proteomes" id="UP000663889">
    <property type="component" value="Unassembled WGS sequence"/>
</dbReference>
<proteinExistence type="predicted"/>
<dbReference type="EMBL" id="CAJNOU010000731">
    <property type="protein sequence ID" value="CAF1075456.1"/>
    <property type="molecule type" value="Genomic_DNA"/>
</dbReference>
<organism evidence="4 5">
    <name type="scientific">Rotaria sordida</name>
    <dbReference type="NCBI Taxonomy" id="392033"/>
    <lineage>
        <taxon>Eukaryota</taxon>
        <taxon>Metazoa</taxon>
        <taxon>Spiralia</taxon>
        <taxon>Gnathifera</taxon>
        <taxon>Rotifera</taxon>
        <taxon>Eurotatoria</taxon>
        <taxon>Bdelloidea</taxon>
        <taxon>Philodinida</taxon>
        <taxon>Philodinidae</taxon>
        <taxon>Rotaria</taxon>
    </lineage>
</organism>
<gene>
    <name evidence="4" type="ORF">SEV965_LOCUS14576</name>
</gene>